<proteinExistence type="predicted"/>
<feature type="transmembrane region" description="Helical" evidence="1">
    <location>
        <begin position="106"/>
        <end position="125"/>
    </location>
</feature>
<gene>
    <name evidence="3" type="ORF">SAMN04488109_5620</name>
</gene>
<dbReference type="Proteomes" id="UP000184212">
    <property type="component" value="Unassembled WGS sequence"/>
</dbReference>
<name>A0A1M5WE80_9BACT</name>
<accession>A0A1M5WE80</accession>
<evidence type="ECO:0000313" key="3">
    <source>
        <dbReference type="EMBL" id="SHH85770.1"/>
    </source>
</evidence>
<keyword evidence="4" id="KW-1185">Reference proteome</keyword>
<organism evidence="3 4">
    <name type="scientific">Chryseolinea serpens</name>
    <dbReference type="NCBI Taxonomy" id="947013"/>
    <lineage>
        <taxon>Bacteria</taxon>
        <taxon>Pseudomonadati</taxon>
        <taxon>Bacteroidota</taxon>
        <taxon>Cytophagia</taxon>
        <taxon>Cytophagales</taxon>
        <taxon>Fulvivirgaceae</taxon>
        <taxon>Chryseolinea</taxon>
    </lineage>
</organism>
<dbReference type="STRING" id="947013.SAMN04488109_5620"/>
<protein>
    <recommendedName>
        <fullName evidence="2">CAAX prenyl protease 2/Lysostaphin resistance protein A-like domain-containing protein</fullName>
    </recommendedName>
</protein>
<feature type="domain" description="CAAX prenyl protease 2/Lysostaphin resistance protein A-like" evidence="2">
    <location>
        <begin position="167"/>
        <end position="254"/>
    </location>
</feature>
<keyword evidence="1" id="KW-1133">Transmembrane helix</keyword>
<feature type="transmembrane region" description="Helical" evidence="1">
    <location>
        <begin position="280"/>
        <end position="298"/>
    </location>
</feature>
<feature type="transmembrane region" description="Helical" evidence="1">
    <location>
        <begin position="210"/>
        <end position="237"/>
    </location>
</feature>
<evidence type="ECO:0000256" key="1">
    <source>
        <dbReference type="SAM" id="Phobius"/>
    </source>
</evidence>
<keyword evidence="1" id="KW-0472">Membrane</keyword>
<evidence type="ECO:0000259" key="2">
    <source>
        <dbReference type="Pfam" id="PF02517"/>
    </source>
</evidence>
<dbReference type="PANTHER" id="PTHR43592">
    <property type="entry name" value="CAAX AMINO TERMINAL PROTEASE"/>
    <property type="match status" value="1"/>
</dbReference>
<dbReference type="PANTHER" id="PTHR43592:SF15">
    <property type="entry name" value="CAAX AMINO TERMINAL PROTEASE FAMILY PROTEIN"/>
    <property type="match status" value="1"/>
</dbReference>
<dbReference type="InterPro" id="IPR003675">
    <property type="entry name" value="Rce1/LyrA-like_dom"/>
</dbReference>
<keyword evidence="1" id="KW-0812">Transmembrane</keyword>
<dbReference type="Pfam" id="PF02517">
    <property type="entry name" value="Rce1-like"/>
    <property type="match status" value="1"/>
</dbReference>
<sequence>MFDPRLLVSNRPPFMSLCLVLATVFIGFVVMGPLLGVAVASTFYEGNLLSDLLSESDQPGYFLAVMVVQGIATFVGLIVFPILHVTQLEHKPLQPFFPAQPKLGQVLLGVTLLGLAFIVAMSPVVEWNSQVHFPSFMNDFETWAREKEEMATKLTETLTQFKSVGQMLIAVLVIAILPGIGEELVFRGLIQRELWRSTQNIHVAIWTSAFLFSAIHLQFFGFFPRLFLGALFGYLYYWSNNLLVPMFAHFFNNGFAVVTVYLNQQNVTSLDVEDTTSAPWPYVTVAVVATVGLLYFVWKHYRENPPVIEDFHSPSALQDENL</sequence>
<dbReference type="GO" id="GO:0080120">
    <property type="term" value="P:CAAX-box protein maturation"/>
    <property type="evidence" value="ECO:0007669"/>
    <property type="project" value="UniProtKB-ARBA"/>
</dbReference>
<dbReference type="EMBL" id="FQWQ01000005">
    <property type="protein sequence ID" value="SHH85770.1"/>
    <property type="molecule type" value="Genomic_DNA"/>
</dbReference>
<dbReference type="OrthoDB" id="1523022at2"/>
<reference evidence="3 4" key="1">
    <citation type="submission" date="2016-11" db="EMBL/GenBank/DDBJ databases">
        <authorList>
            <person name="Jaros S."/>
            <person name="Januszkiewicz K."/>
            <person name="Wedrychowicz H."/>
        </authorList>
    </citation>
    <scope>NUCLEOTIDE SEQUENCE [LARGE SCALE GENOMIC DNA]</scope>
    <source>
        <strain evidence="3 4">DSM 24574</strain>
    </source>
</reference>
<dbReference type="AlphaFoldDB" id="A0A1M5WE80"/>
<feature type="transmembrane region" description="Helical" evidence="1">
    <location>
        <begin position="12"/>
        <end position="40"/>
    </location>
</feature>
<feature type="transmembrane region" description="Helical" evidence="1">
    <location>
        <begin position="60"/>
        <end position="85"/>
    </location>
</feature>
<dbReference type="GO" id="GO:0004175">
    <property type="term" value="F:endopeptidase activity"/>
    <property type="evidence" value="ECO:0007669"/>
    <property type="project" value="UniProtKB-ARBA"/>
</dbReference>
<evidence type="ECO:0000313" key="4">
    <source>
        <dbReference type="Proteomes" id="UP000184212"/>
    </source>
</evidence>
<feature type="transmembrane region" description="Helical" evidence="1">
    <location>
        <begin position="167"/>
        <end position="190"/>
    </location>
</feature>